<proteinExistence type="predicted"/>
<dbReference type="AlphaFoldDB" id="A0A938BV10"/>
<comment type="caution">
    <text evidence="2">The sequence shown here is derived from an EMBL/GenBank/DDBJ whole genome shotgun (WGS) entry which is preliminary data.</text>
</comment>
<dbReference type="Proteomes" id="UP000779900">
    <property type="component" value="Unassembled WGS sequence"/>
</dbReference>
<evidence type="ECO:0000313" key="3">
    <source>
        <dbReference type="Proteomes" id="UP000779900"/>
    </source>
</evidence>
<accession>A0A938BV10</accession>
<evidence type="ECO:0000256" key="1">
    <source>
        <dbReference type="SAM" id="MobiDB-lite"/>
    </source>
</evidence>
<organism evidence="2 3">
    <name type="scientific">candidate division WOR-3 bacterium</name>
    <dbReference type="NCBI Taxonomy" id="2052148"/>
    <lineage>
        <taxon>Bacteria</taxon>
        <taxon>Bacteria division WOR-3</taxon>
    </lineage>
</organism>
<evidence type="ECO:0000313" key="2">
    <source>
        <dbReference type="EMBL" id="MBM3332563.1"/>
    </source>
</evidence>
<feature type="region of interest" description="Disordered" evidence="1">
    <location>
        <begin position="1"/>
        <end position="24"/>
    </location>
</feature>
<dbReference type="EMBL" id="VGIR01000101">
    <property type="protein sequence ID" value="MBM3332563.1"/>
    <property type="molecule type" value="Genomic_DNA"/>
</dbReference>
<gene>
    <name evidence="2" type="ORF">FJY68_12080</name>
</gene>
<protein>
    <submittedName>
        <fullName evidence="2">Uncharacterized protein</fullName>
    </submittedName>
</protein>
<sequence length="296" mass="33197">MDRLFRQQEFTTEPNAPYPDPTTGRAREIDLVARWTSTTSPSEVNALVLCECENNSQPVVFFGTPADPERDMDESYVVSGFPLGIDAGAGVPTHLASLHGSNRDLHSYGWPLATQYCTFKPPKRDNDGRWMALHNDEQHDTLEALRQATCCRVEAHYQEMHGMLVSLLDPGEWSMAQVYYPVVVLGGEMYLCSNSRGHFSLRKTQHVRFMKQWSGLNLASGVSVGIDIISERHVPAYVRCVRNEVQYLSNLVKSYEAGIVKAIAQLGQKINGDETPAALRRVVERHASRLDEDDTD</sequence>
<name>A0A938BV10_UNCW3</name>
<reference evidence="2" key="1">
    <citation type="submission" date="2019-03" db="EMBL/GenBank/DDBJ databases">
        <title>Lake Tanganyika Metagenome-Assembled Genomes (MAGs).</title>
        <authorList>
            <person name="Tran P."/>
        </authorList>
    </citation>
    <scope>NUCLEOTIDE SEQUENCE</scope>
    <source>
        <strain evidence="2">K_DeepCast_150m_m2_040</strain>
    </source>
</reference>